<evidence type="ECO:0000256" key="1">
    <source>
        <dbReference type="ARBA" id="ARBA00022679"/>
    </source>
</evidence>
<organism evidence="4 5">
    <name type="scientific">Mycolicibacterium obuense</name>
    <dbReference type="NCBI Taxonomy" id="1807"/>
    <lineage>
        <taxon>Bacteria</taxon>
        <taxon>Bacillati</taxon>
        <taxon>Actinomycetota</taxon>
        <taxon>Actinomycetes</taxon>
        <taxon>Mycobacteriales</taxon>
        <taxon>Mycobacteriaceae</taxon>
        <taxon>Mycolicibacterium</taxon>
    </lineage>
</organism>
<dbReference type="InterPro" id="IPR056935">
    <property type="entry name" value="Rv0428c-like_C"/>
</dbReference>
<dbReference type="Gene3D" id="3.40.630.30">
    <property type="match status" value="1"/>
</dbReference>
<dbReference type="PROSITE" id="PS51186">
    <property type="entry name" value="GNAT"/>
    <property type="match status" value="1"/>
</dbReference>
<dbReference type="Pfam" id="PF24553">
    <property type="entry name" value="Rv0428c_C"/>
    <property type="match status" value="1"/>
</dbReference>
<dbReference type="InterPro" id="IPR016181">
    <property type="entry name" value="Acyl_CoA_acyltransferase"/>
</dbReference>
<dbReference type="PATRIC" id="fig|1807.14.peg.2750"/>
<dbReference type="SUPFAM" id="SSF55729">
    <property type="entry name" value="Acyl-CoA N-acyltransferases (Nat)"/>
    <property type="match status" value="1"/>
</dbReference>
<dbReference type="InterPro" id="IPR050832">
    <property type="entry name" value="Bact_Acetyltransf"/>
</dbReference>
<dbReference type="Pfam" id="PF24551">
    <property type="entry name" value="SH3_Rv0428c"/>
    <property type="match status" value="1"/>
</dbReference>
<dbReference type="EMBL" id="JYNU01000014">
    <property type="protein sequence ID" value="KMO76195.1"/>
    <property type="molecule type" value="Genomic_DNA"/>
</dbReference>
<dbReference type="PANTHER" id="PTHR43877">
    <property type="entry name" value="AMINOALKYLPHOSPHONATE N-ACETYLTRANSFERASE-RELATED-RELATED"/>
    <property type="match status" value="1"/>
</dbReference>
<dbReference type="InterPro" id="IPR056934">
    <property type="entry name" value="SH3_Rv0428c"/>
</dbReference>
<comment type="caution">
    <text evidence="4">The sequence shown here is derived from an EMBL/GenBank/DDBJ whole genome shotgun (WGS) entry which is preliminary data.</text>
</comment>
<proteinExistence type="predicted"/>
<dbReference type="CDD" id="cd04301">
    <property type="entry name" value="NAT_SF"/>
    <property type="match status" value="1"/>
</dbReference>
<gene>
    <name evidence="4" type="ORF">MOBUDSM44075_02725</name>
</gene>
<keyword evidence="1 4" id="KW-0808">Transferase</keyword>
<dbReference type="InterPro" id="IPR000182">
    <property type="entry name" value="GNAT_dom"/>
</dbReference>
<evidence type="ECO:0000313" key="4">
    <source>
        <dbReference type="EMBL" id="KMO76195.1"/>
    </source>
</evidence>
<dbReference type="Proteomes" id="UP000036313">
    <property type="component" value="Unassembled WGS sequence"/>
</dbReference>
<feature type="domain" description="N-acetyltransferase" evidence="3">
    <location>
        <begin position="146"/>
        <end position="297"/>
    </location>
</feature>
<keyword evidence="2" id="KW-0012">Acyltransferase</keyword>
<evidence type="ECO:0000256" key="2">
    <source>
        <dbReference type="ARBA" id="ARBA00023315"/>
    </source>
</evidence>
<evidence type="ECO:0000313" key="5">
    <source>
        <dbReference type="Proteomes" id="UP000036313"/>
    </source>
</evidence>
<dbReference type="RefSeq" id="WP_048423451.1">
    <property type="nucleotide sequence ID" value="NZ_JYNU01000014.1"/>
</dbReference>
<reference evidence="4 5" key="1">
    <citation type="journal article" date="2015" name="Genome Biol. Evol.">
        <title>Characterization of Three Mycobacterium spp. with Potential Use in Bioremediation by Genome Sequencing and Comparative Genomics.</title>
        <authorList>
            <person name="Das S."/>
            <person name="Pettersson B.M."/>
            <person name="Behra P.R."/>
            <person name="Ramesh M."/>
            <person name="Dasgupta S."/>
            <person name="Bhattacharya A."/>
            <person name="Kirsebom L.A."/>
        </authorList>
    </citation>
    <scope>NUCLEOTIDE SEQUENCE [LARGE SCALE GENOMIC DNA]</scope>
    <source>
        <strain evidence="4 5">DSM 44075</strain>
    </source>
</reference>
<accession>A0A0J6VYP3</accession>
<dbReference type="GO" id="GO:0016747">
    <property type="term" value="F:acyltransferase activity, transferring groups other than amino-acyl groups"/>
    <property type="evidence" value="ECO:0007669"/>
    <property type="project" value="InterPro"/>
</dbReference>
<evidence type="ECO:0000259" key="3">
    <source>
        <dbReference type="PROSITE" id="PS51186"/>
    </source>
</evidence>
<name>A0A0J6VYP3_9MYCO</name>
<dbReference type="AlphaFoldDB" id="A0A0J6VYP3"/>
<sequence>MPQLPPLGARVSLRYRLPADEARPFTDVIGHVEQVEPAVSVRTRHGEVVTIPGDDVVAFRVVPEQPVRVGAIRNLEHAAALAWPGTEQQWLAGWFLRFGGGATRRANSAVPLHFTSHAEIVEMAGHYAARGLPAVISAPDRLFRIPDGVPTDAENLVMTAEVEPGTAGEVTVSAVPDERWLMLYERDVPPPVLTAVVDGEVGFGALADAAVGRVAITEAPDGTRWAGVSAVHVVESARRQGLARRLCTGLLGWAGERGATRAYVQVVSDNEGARRLYEQMGFTLHHRSRYVRAEDLL</sequence>
<protein>
    <submittedName>
        <fullName evidence="4">Acetyltransferase (GNAT) family protein</fullName>
    </submittedName>
</protein>